<dbReference type="PANTHER" id="PTHR42924:SF3">
    <property type="entry name" value="POLYMERASE_HISTIDINOL PHOSPHATASE N-TERMINAL DOMAIN-CONTAINING PROTEIN"/>
    <property type="match status" value="1"/>
</dbReference>
<proteinExistence type="predicted"/>
<name>Q0W310_METAR</name>
<dbReference type="OrthoDB" id="63337at2157"/>
<dbReference type="InterPro" id="IPR016195">
    <property type="entry name" value="Pol/histidinol_Pase-like"/>
</dbReference>
<organism evidence="2 3">
    <name type="scientific">Methanocella arvoryzae (strain DSM 22066 / NBRC 105507 / MRE50)</name>
    <dbReference type="NCBI Taxonomy" id="351160"/>
    <lineage>
        <taxon>Archaea</taxon>
        <taxon>Methanobacteriati</taxon>
        <taxon>Methanobacteriota</taxon>
        <taxon>Stenosarchaea group</taxon>
        <taxon>Methanomicrobia</taxon>
        <taxon>Methanocellales</taxon>
        <taxon>Methanocellaceae</taxon>
        <taxon>Methanocella</taxon>
    </lineage>
</organism>
<dbReference type="InterPro" id="IPR052018">
    <property type="entry name" value="PHP_domain"/>
</dbReference>
<dbReference type="GeneID" id="5145226"/>
<dbReference type="PATRIC" id="fig|351160.9.peg.1048"/>
<dbReference type="SUPFAM" id="SSF89550">
    <property type="entry name" value="PHP domain-like"/>
    <property type="match status" value="1"/>
</dbReference>
<accession>Q0W310</accession>
<evidence type="ECO:0000259" key="1">
    <source>
        <dbReference type="SMART" id="SM00481"/>
    </source>
</evidence>
<feature type="domain" description="Polymerase/histidinol phosphatase N-terminal" evidence="1">
    <location>
        <begin position="4"/>
        <end position="69"/>
    </location>
</feature>
<sequence>MLKYDLHSHSRYSKDGIMDVRDLLKIAKKRGLDGIAITDHDTIRGGMEAVKLKPEGIDVICGCEVKTDRGDVIGLFLTEDIKAREHTAVIEEIKAQGGVAIVPHPFDSMRSSAFWLRENDAPLIDGVEVINARCVFNRYNDAADAYSNNYGKAKTGGSDAHFGAEIGNAYTLLEEGSDLREAILKRQTVAFGRCSSPVFHVRTTALLVKRKISQRRIKQ</sequence>
<dbReference type="Gene3D" id="3.20.20.140">
    <property type="entry name" value="Metal-dependent hydrolases"/>
    <property type="match status" value="1"/>
</dbReference>
<dbReference type="EMBL" id="AM114193">
    <property type="protein sequence ID" value="CAJ37233.1"/>
    <property type="molecule type" value="Genomic_DNA"/>
</dbReference>
<dbReference type="InterPro" id="IPR003141">
    <property type="entry name" value="Pol/His_phosphatase_N"/>
</dbReference>
<dbReference type="Proteomes" id="UP000000663">
    <property type="component" value="Chromosome"/>
</dbReference>
<dbReference type="Pfam" id="PF13263">
    <property type="entry name" value="PHP_C"/>
    <property type="match status" value="1"/>
</dbReference>
<dbReference type="AlphaFoldDB" id="Q0W310"/>
<evidence type="ECO:0000313" key="3">
    <source>
        <dbReference type="Proteomes" id="UP000000663"/>
    </source>
</evidence>
<dbReference type="RefSeq" id="WP_012035342.1">
    <property type="nucleotide sequence ID" value="NC_009464.1"/>
</dbReference>
<dbReference type="SMART" id="SM00481">
    <property type="entry name" value="POLIIIAc"/>
    <property type="match status" value="1"/>
</dbReference>
<dbReference type="CDD" id="cd07432">
    <property type="entry name" value="PHP_HisPPase"/>
    <property type="match status" value="1"/>
</dbReference>
<dbReference type="GO" id="GO:0035312">
    <property type="term" value="F:5'-3' DNA exonuclease activity"/>
    <property type="evidence" value="ECO:0007669"/>
    <property type="project" value="TreeGrafter"/>
</dbReference>
<protein>
    <submittedName>
        <fullName evidence="2">Metal-dependent phosphoesterase (PHP family)</fullName>
    </submittedName>
</protein>
<keyword evidence="3" id="KW-1185">Reference proteome</keyword>
<dbReference type="PANTHER" id="PTHR42924">
    <property type="entry name" value="EXONUCLEASE"/>
    <property type="match status" value="1"/>
</dbReference>
<dbReference type="KEGG" id="rci:RCIX2096"/>
<dbReference type="Pfam" id="PF02811">
    <property type="entry name" value="PHP"/>
    <property type="match status" value="1"/>
</dbReference>
<dbReference type="InterPro" id="IPR004013">
    <property type="entry name" value="PHP_dom"/>
</dbReference>
<evidence type="ECO:0000313" key="2">
    <source>
        <dbReference type="EMBL" id="CAJ37233.1"/>
    </source>
</evidence>
<reference evidence="2 3" key="1">
    <citation type="journal article" date="2006" name="Science">
        <title>Genome of rice cluster I archaea -- the key methane producers in the rice rhizosphere.</title>
        <authorList>
            <person name="Erkel C."/>
            <person name="Kube M."/>
            <person name="Reinhardt R."/>
            <person name="Liesack W."/>
        </authorList>
    </citation>
    <scope>NUCLEOTIDE SEQUENCE [LARGE SCALE GENOMIC DNA]</scope>
    <source>
        <strain evidence="3">DSM 22066 / NBRC 105507 / MRE50</strain>
    </source>
</reference>
<gene>
    <name evidence="2" type="ORF">RCIX2096</name>
</gene>
<dbReference type="GO" id="GO:0004534">
    <property type="term" value="F:5'-3' RNA exonuclease activity"/>
    <property type="evidence" value="ECO:0007669"/>
    <property type="project" value="TreeGrafter"/>
</dbReference>
<dbReference type="STRING" id="351160.RCIX2096"/>
<dbReference type="eggNOG" id="arCOG00302">
    <property type="taxonomic scope" value="Archaea"/>
</dbReference>